<proteinExistence type="predicted"/>
<dbReference type="RefSeq" id="WP_310264634.1">
    <property type="nucleotide sequence ID" value="NZ_JAVDXU010000001.1"/>
</dbReference>
<name>A0ABU1YNV5_ROSSA</name>
<reference evidence="1 2" key="1">
    <citation type="submission" date="2023-07" db="EMBL/GenBank/DDBJ databases">
        <title>Sorghum-associated microbial communities from plants grown in Nebraska, USA.</title>
        <authorList>
            <person name="Schachtman D."/>
        </authorList>
    </citation>
    <scope>NUCLEOTIDE SEQUENCE [LARGE SCALE GENOMIC DNA]</scope>
    <source>
        <strain evidence="1 2">BE314</strain>
    </source>
</reference>
<evidence type="ECO:0000313" key="1">
    <source>
        <dbReference type="EMBL" id="MDR7269666.1"/>
    </source>
</evidence>
<organism evidence="1 2">
    <name type="scientific">Roseateles saccharophilus</name>
    <name type="common">Pseudomonas saccharophila</name>
    <dbReference type="NCBI Taxonomy" id="304"/>
    <lineage>
        <taxon>Bacteria</taxon>
        <taxon>Pseudomonadati</taxon>
        <taxon>Pseudomonadota</taxon>
        <taxon>Betaproteobacteria</taxon>
        <taxon>Burkholderiales</taxon>
        <taxon>Sphaerotilaceae</taxon>
        <taxon>Roseateles</taxon>
    </lineage>
</organism>
<accession>A0ABU1YNV5</accession>
<keyword evidence="2" id="KW-1185">Reference proteome</keyword>
<evidence type="ECO:0008006" key="3">
    <source>
        <dbReference type="Google" id="ProtNLM"/>
    </source>
</evidence>
<dbReference type="EMBL" id="JAVDXU010000001">
    <property type="protein sequence ID" value="MDR7269666.1"/>
    <property type="molecule type" value="Genomic_DNA"/>
</dbReference>
<gene>
    <name evidence="1" type="ORF">J2X20_002295</name>
</gene>
<sequence>MARVAFVVGIAVRGPIAPRAYQIGSKRVSVSYPEQFILRGAPQTAPLVFPLPSGRSTQFVVEWDDDGRCVAALQSSGFERHLVVYEALGAISELLLAFKLVCIGHADGRGVRTIGIGDTLYFYSTVDGGQVAELNMSLWQPAEAAQETTSLALPHVGTSTIPLARRYVRCFELVEHGFYTEAFLVAFALLDDFVNQTVSALLEKKGLESKSDRAALMRGIKENRLAIYLGPLLKVVAGTDIQSLWSGATSALNWFNSTRNRVAHAAESVERPAATWAIFASLKVVICLRDAGFASADIPVEIFREAKVLASWALDPPSWVPDQAVAELMDFTT</sequence>
<comment type="caution">
    <text evidence="1">The sequence shown here is derived from an EMBL/GenBank/DDBJ whole genome shotgun (WGS) entry which is preliminary data.</text>
</comment>
<dbReference type="Proteomes" id="UP001180453">
    <property type="component" value="Unassembled WGS sequence"/>
</dbReference>
<protein>
    <recommendedName>
        <fullName evidence="3">Apea-like HEPN domain-containing protein</fullName>
    </recommendedName>
</protein>
<evidence type="ECO:0000313" key="2">
    <source>
        <dbReference type="Proteomes" id="UP001180453"/>
    </source>
</evidence>